<protein>
    <recommendedName>
        <fullName evidence="1">MHD1 domain-containing protein</fullName>
    </recommendedName>
</protein>
<dbReference type="Proteomes" id="UP001470230">
    <property type="component" value="Unassembled WGS sequence"/>
</dbReference>
<keyword evidence="3" id="KW-1185">Reference proteome</keyword>
<dbReference type="Gene3D" id="1.10.357.50">
    <property type="match status" value="1"/>
</dbReference>
<gene>
    <name evidence="2" type="ORF">M9Y10_038869</name>
</gene>
<evidence type="ECO:0000259" key="1">
    <source>
        <dbReference type="PROSITE" id="PS51258"/>
    </source>
</evidence>
<dbReference type="EMBL" id="JAPFFF010000006">
    <property type="protein sequence ID" value="KAK8887812.1"/>
    <property type="molecule type" value="Genomic_DNA"/>
</dbReference>
<dbReference type="PROSITE" id="PS51258">
    <property type="entry name" value="MHD1"/>
    <property type="match status" value="1"/>
</dbReference>
<evidence type="ECO:0000313" key="2">
    <source>
        <dbReference type="EMBL" id="KAK8887812.1"/>
    </source>
</evidence>
<comment type="caution">
    <text evidence="2">The sequence shown here is derived from an EMBL/GenBank/DDBJ whole genome shotgun (WGS) entry which is preliminary data.</text>
</comment>
<proteinExistence type="predicted"/>
<accession>A0ABR2K9K6</accession>
<evidence type="ECO:0000313" key="3">
    <source>
        <dbReference type="Proteomes" id="UP001470230"/>
    </source>
</evidence>
<name>A0ABR2K9K6_9EUKA</name>
<reference evidence="2 3" key="1">
    <citation type="submission" date="2024-04" db="EMBL/GenBank/DDBJ databases">
        <title>Tritrichomonas musculus Genome.</title>
        <authorList>
            <person name="Alves-Ferreira E."/>
            <person name="Grigg M."/>
            <person name="Lorenzi H."/>
            <person name="Galac M."/>
        </authorList>
    </citation>
    <scope>NUCLEOTIDE SEQUENCE [LARGE SCALE GENOMIC DNA]</scope>
    <source>
        <strain evidence="2 3">EAF2021</strain>
    </source>
</reference>
<dbReference type="InterPro" id="IPR014770">
    <property type="entry name" value="Munc13_1"/>
</dbReference>
<organism evidence="2 3">
    <name type="scientific">Tritrichomonas musculus</name>
    <dbReference type="NCBI Taxonomy" id="1915356"/>
    <lineage>
        <taxon>Eukaryota</taxon>
        <taxon>Metamonada</taxon>
        <taxon>Parabasalia</taxon>
        <taxon>Tritrichomonadida</taxon>
        <taxon>Tritrichomonadidae</taxon>
        <taxon>Tritrichomonas</taxon>
    </lineage>
</organism>
<sequence>MFDSGLLLSSDFRKTFVSKLQDNNNETEQIRKALVNFKYTSLNDPDKLLLAHDLGFIFIKEFYDFDHGCLFPEKSQIFRSNESLMFFPDYLLYFSFISSLYDRPNNADLILSDISSLNSRKVFFTALREPLSPYLFVTFIHNLIDSINLGSPDHDSSSIEFEMCRQLIINAKELSQLDKFIELHKILLEKIKSQYKNSKKTVTKEMESSYSFFFAHAFYDTIVYPSNNFKDPSFKDMSKNIFQILHLNSKVMNPIIEQFSDEKDLLSYHTYLFQRVSCIQKPGCWVHQIKDNETFLYPAQLRLTIMSKKVGDIIGCGLHPIGNSVVKITFPVDSETSKKITVSLQYNKNTYTKKVSDGIIELVLPCYQNTPLEISFLYQNKKNSKNSIQIPSLQDPPTNKIIKKVKFDHKEYSIEITHNFYNYDKPINDLTVKLDNSPSHLFDFITETFVHKYFSMNAQFTVVYRGEDEFEDGYDENDGSSTNFFKSTNHLKVKQDISGRAFPIDFWIFLCDIAIKYSIPASYFFSKLTEKMNNCWCTSQAYINMYCIILYNLYYAINKCEHLKEDEELFSNTMNIIREKCVHLLMSQLAKPEIYQRPSITSLILLISLSSEGDNSSLNEIFKTIFLSSINNINNSIFNSLNYVESKNECNSMKLFSKITKKFEFPEGLNHLPLCNAEMESLRNAADLILYRCRSISSFYLESFLPNFANIGDDIMKDLMEISIDIADAFTKLDPIPDQKNLVYVVTIYQQLYQIFEKPQTLNPAILFNDLIEQWMFDLSQSMIELIERSIKLDNFEKKSEKSRTSDSFYEIFLFFRQGFDFITSLNFNTDEIKDKLFYFLSINSAICSTYIELLLSMASKQFRDSFNSLPSLNSQIASLSQKQPEKKKSPFPSWCPDITDLRLLSFENIAVMINNMASVRIKWFKYIVLYEKYLPNQPQIVAAAKATTERKSLKSDSSNLLLNENESSEELSDTNIETFKDPCNKLTTKVSFMLNFLRLDITYAIIGLLNNKMWDTSILNKVNIKQLKESFFTDKQNRIDQNNISTVFDQIFELFKDRIEKVKNFLQISLHLKCLPQLARGLEDGIFECMIPLAFSIKTKNVFSVLISKIEILYTDILNFIEESGFGKEIVNRCVKSFRLMPFVRNYIHLSQKEVDDQLKIEKSNFNGDYTNIILLSIVLQAVTPVPLPKAVNPSFTFISLE</sequence>
<feature type="domain" description="MHD1" evidence="1">
    <location>
        <begin position="727"/>
        <end position="858"/>
    </location>
</feature>